<dbReference type="InterPro" id="IPR018649">
    <property type="entry name" value="SHOCT"/>
</dbReference>
<dbReference type="EMBL" id="FOOE01000022">
    <property type="protein sequence ID" value="SFG03916.1"/>
    <property type="molecule type" value="Genomic_DNA"/>
</dbReference>
<dbReference type="Pfam" id="PF09851">
    <property type="entry name" value="SHOCT"/>
    <property type="match status" value="1"/>
</dbReference>
<dbReference type="eggNOG" id="ENOG5032U4N">
    <property type="taxonomic scope" value="Bacteria"/>
</dbReference>
<evidence type="ECO:0000313" key="4">
    <source>
        <dbReference type="Proteomes" id="UP000182135"/>
    </source>
</evidence>
<proteinExistence type="predicted"/>
<evidence type="ECO:0000259" key="1">
    <source>
        <dbReference type="Pfam" id="PF09851"/>
    </source>
</evidence>
<reference evidence="3 4" key="1">
    <citation type="submission" date="2016-10" db="EMBL/GenBank/DDBJ databases">
        <authorList>
            <person name="de Groot N.N."/>
        </authorList>
    </citation>
    <scope>NUCLEOTIDE SEQUENCE [LARGE SCALE GENOMIC DNA]</scope>
    <source>
        <strain evidence="3 4">NLAE-zl-G419</strain>
    </source>
</reference>
<sequence>MAIDNNMNLTFKSAFQKTWTLLSDRLIYDGKEILFTEIKDVKIMGKVTIATNGIIQLIVGNKPINLVYTKKNQNAGEIAIEYLCKNYGNKEDRGSRKTLSEVQTEIDNLPFKDNLKSLKDEIKELPFILLGDENIKAMTSGLTNGSPWLMLCTNKRVLHIDKKRNRELQTTDIPLDRINSISYSKKGIFGKISITDGATTREIENVSLITMNSFIDTVNKEKELNKEAKMNPTTQVINNVSTADELMKYKQLMDMGVLTPEEFEVKKKELLGL</sequence>
<dbReference type="RefSeq" id="WP_242948632.1">
    <property type="nucleotide sequence ID" value="NZ_FOOE01000022.1"/>
</dbReference>
<dbReference type="AlphaFoldDB" id="A0A1I2NR49"/>
<keyword evidence="4" id="KW-1185">Reference proteome</keyword>
<name>A0A1I2NR49_9CLOT</name>
<feature type="domain" description="YokE-like PH" evidence="2">
    <location>
        <begin position="132"/>
        <end position="219"/>
    </location>
</feature>
<accession>A0A1I2NR49</accession>
<organism evidence="3 4">
    <name type="scientific">Clostridium cadaveris</name>
    <dbReference type="NCBI Taxonomy" id="1529"/>
    <lineage>
        <taxon>Bacteria</taxon>
        <taxon>Bacillati</taxon>
        <taxon>Bacillota</taxon>
        <taxon>Clostridia</taxon>
        <taxon>Eubacteriales</taxon>
        <taxon>Clostridiaceae</taxon>
        <taxon>Clostridium</taxon>
    </lineage>
</organism>
<dbReference type="Proteomes" id="UP000182135">
    <property type="component" value="Unassembled WGS sequence"/>
</dbReference>
<feature type="domain" description="SHOCT" evidence="1">
    <location>
        <begin position="244"/>
        <end position="271"/>
    </location>
</feature>
<dbReference type="InterPro" id="IPR039519">
    <property type="entry name" value="YokE-like_PH"/>
</dbReference>
<evidence type="ECO:0000259" key="2">
    <source>
        <dbReference type="Pfam" id="PF14470"/>
    </source>
</evidence>
<dbReference type="STRING" id="1529.SAMN04487885_12233"/>
<evidence type="ECO:0000313" key="3">
    <source>
        <dbReference type="EMBL" id="SFG03916.1"/>
    </source>
</evidence>
<protein>
    <submittedName>
        <fullName evidence="3">Short C-terminal domain-containing protein</fullName>
    </submittedName>
</protein>
<gene>
    <name evidence="3" type="ORF">SAMN04487885_12233</name>
</gene>
<dbReference type="Pfam" id="PF14470">
    <property type="entry name" value="bPH_3"/>
    <property type="match status" value="1"/>
</dbReference>